<sequence length="403" mass="44807">MSAGRDPMWNAWEVLDVQAVLEFFYDIVVGPSVTGVGVGTPRHSQRKPLESLQEGVRDSTRTLVIVGLMEEGAGSASHPTFLGHECVIDELPASSEASGKDRYMLAHLRQERVAAIKDFARSQDPRAVFEDVMDDSFPLAGEGHEPEYQEEEDAMSMASGLEFIPMEPGRWLEALGAYIFYSGVRRDQAGLQGEPEPGWLALNAFTVGSAPVSELEPEKWSLLEGYVQEVHIVGIAVLLLTERAHRMAVAFEDWHDVDFLKRGAASLGMVEKVRDDKVKYMPVYSRPPSFKVNPAKCKGPAQVVEFLGFLLSTQGRGFSLLEAAVRVTLPVLDDLATIEEVIRRYNGRKVVWYREDVKEDFFATDFVRRATAQGRRRGRGCTKACLPKGHSASHRGKEEAKTH</sequence>
<dbReference type="AlphaFoldDB" id="A0AAE0L911"/>
<feature type="region of interest" description="Disordered" evidence="1">
    <location>
        <begin position="378"/>
        <end position="403"/>
    </location>
</feature>
<accession>A0AAE0L911</accession>
<dbReference type="EMBL" id="LGRX02006740">
    <property type="protein sequence ID" value="KAK3276155.1"/>
    <property type="molecule type" value="Genomic_DNA"/>
</dbReference>
<reference evidence="2 3" key="1">
    <citation type="journal article" date="2015" name="Genome Biol. Evol.">
        <title>Comparative Genomics of a Bacterivorous Green Alga Reveals Evolutionary Causalities and Consequences of Phago-Mixotrophic Mode of Nutrition.</title>
        <authorList>
            <person name="Burns J.A."/>
            <person name="Paasch A."/>
            <person name="Narechania A."/>
            <person name="Kim E."/>
        </authorList>
    </citation>
    <scope>NUCLEOTIDE SEQUENCE [LARGE SCALE GENOMIC DNA]</scope>
    <source>
        <strain evidence="2 3">PLY_AMNH</strain>
    </source>
</reference>
<name>A0AAE0L911_9CHLO</name>
<evidence type="ECO:0000313" key="2">
    <source>
        <dbReference type="EMBL" id="KAK3276155.1"/>
    </source>
</evidence>
<gene>
    <name evidence="2" type="ORF">CYMTET_15756</name>
</gene>
<evidence type="ECO:0000256" key="1">
    <source>
        <dbReference type="SAM" id="MobiDB-lite"/>
    </source>
</evidence>
<evidence type="ECO:0000313" key="3">
    <source>
        <dbReference type="Proteomes" id="UP001190700"/>
    </source>
</evidence>
<protein>
    <submittedName>
        <fullName evidence="2">Uncharacterized protein</fullName>
    </submittedName>
</protein>
<comment type="caution">
    <text evidence="2">The sequence shown here is derived from an EMBL/GenBank/DDBJ whole genome shotgun (WGS) entry which is preliminary data.</text>
</comment>
<dbReference type="Proteomes" id="UP001190700">
    <property type="component" value="Unassembled WGS sequence"/>
</dbReference>
<organism evidence="2 3">
    <name type="scientific">Cymbomonas tetramitiformis</name>
    <dbReference type="NCBI Taxonomy" id="36881"/>
    <lineage>
        <taxon>Eukaryota</taxon>
        <taxon>Viridiplantae</taxon>
        <taxon>Chlorophyta</taxon>
        <taxon>Pyramimonadophyceae</taxon>
        <taxon>Pyramimonadales</taxon>
        <taxon>Pyramimonadaceae</taxon>
        <taxon>Cymbomonas</taxon>
    </lineage>
</organism>
<proteinExistence type="predicted"/>
<keyword evidence="3" id="KW-1185">Reference proteome</keyword>